<dbReference type="GO" id="GO:0008124">
    <property type="term" value="F:4-alpha-hydroxytetrahydrobiopterin dehydratase activity"/>
    <property type="evidence" value="ECO:0007669"/>
    <property type="project" value="UniProtKB-EC"/>
</dbReference>
<dbReference type="CDD" id="cd00913">
    <property type="entry name" value="PCD_DCoH_subfamily_a"/>
    <property type="match status" value="1"/>
</dbReference>
<dbReference type="AlphaFoldDB" id="A0A5B9Q362"/>
<protein>
    <recommendedName>
        <fullName evidence="3">4a-hydroxytetrahydrobiopterin dehydratase</fullName>
        <ecNumber evidence="3">4.2.1.96</ecNumber>
    </recommendedName>
</protein>
<keyword evidence="4 5" id="KW-0456">Lyase</keyword>
<dbReference type="Proteomes" id="UP000323917">
    <property type="component" value="Chromosome"/>
</dbReference>
<dbReference type="EC" id="4.2.1.96" evidence="3"/>
<dbReference type="KEGG" id="bgok:Pr1d_07320"/>
<dbReference type="EMBL" id="CP042913">
    <property type="protein sequence ID" value="QEG33468.1"/>
    <property type="molecule type" value="Genomic_DNA"/>
</dbReference>
<dbReference type="InterPro" id="IPR001533">
    <property type="entry name" value="Pterin_deHydtase"/>
</dbReference>
<dbReference type="PANTHER" id="PTHR12599:SF0">
    <property type="entry name" value="PTERIN-4-ALPHA-CARBINOLAMINE DEHYDRATASE"/>
    <property type="match status" value="1"/>
</dbReference>
<dbReference type="SUPFAM" id="SSF55248">
    <property type="entry name" value="PCD-like"/>
    <property type="match status" value="1"/>
</dbReference>
<accession>A0A5B9Q362</accession>
<comment type="catalytic activity">
    <reaction evidence="1">
        <text>(4aS,6R)-4a-hydroxy-L-erythro-5,6,7,8-tetrahydrobiopterin = (6R)-L-erythro-6,7-dihydrobiopterin + H2O</text>
        <dbReference type="Rhea" id="RHEA:11920"/>
        <dbReference type="ChEBI" id="CHEBI:15377"/>
        <dbReference type="ChEBI" id="CHEBI:15642"/>
        <dbReference type="ChEBI" id="CHEBI:43120"/>
        <dbReference type="EC" id="4.2.1.96"/>
    </reaction>
</comment>
<evidence type="ECO:0000256" key="2">
    <source>
        <dbReference type="ARBA" id="ARBA00006472"/>
    </source>
</evidence>
<dbReference type="Gene3D" id="3.30.1360.20">
    <property type="entry name" value="Transcriptional coactivator/pterin dehydratase"/>
    <property type="match status" value="1"/>
</dbReference>
<dbReference type="NCBIfam" id="NF002017">
    <property type="entry name" value="PRK00823.1-2"/>
    <property type="match status" value="1"/>
</dbReference>
<dbReference type="OrthoDB" id="9800108at2"/>
<dbReference type="RefSeq" id="WP_148072232.1">
    <property type="nucleotide sequence ID" value="NZ_CP042913.1"/>
</dbReference>
<dbReference type="Pfam" id="PF01329">
    <property type="entry name" value="Pterin_4a"/>
    <property type="match status" value="1"/>
</dbReference>
<evidence type="ECO:0000256" key="1">
    <source>
        <dbReference type="ARBA" id="ARBA00001554"/>
    </source>
</evidence>
<comment type="similarity">
    <text evidence="2">Belongs to the pterin-4-alpha-carbinolamine dehydratase family.</text>
</comment>
<gene>
    <name evidence="5" type="ORF">Pr1d_07320</name>
</gene>
<dbReference type="InterPro" id="IPR036428">
    <property type="entry name" value="PCD_sf"/>
</dbReference>
<organism evidence="5 6">
    <name type="scientific">Bythopirellula goksoeyrii</name>
    <dbReference type="NCBI Taxonomy" id="1400387"/>
    <lineage>
        <taxon>Bacteria</taxon>
        <taxon>Pseudomonadati</taxon>
        <taxon>Planctomycetota</taxon>
        <taxon>Planctomycetia</taxon>
        <taxon>Pirellulales</taxon>
        <taxon>Lacipirellulaceae</taxon>
        <taxon>Bythopirellula</taxon>
    </lineage>
</organism>
<name>A0A5B9Q362_9BACT</name>
<dbReference type="PANTHER" id="PTHR12599">
    <property type="entry name" value="PTERIN-4-ALPHA-CARBINOLAMINE DEHYDRATASE"/>
    <property type="match status" value="1"/>
</dbReference>
<dbReference type="GO" id="GO:0006729">
    <property type="term" value="P:tetrahydrobiopterin biosynthetic process"/>
    <property type="evidence" value="ECO:0007669"/>
    <property type="project" value="InterPro"/>
</dbReference>
<reference evidence="5 6" key="1">
    <citation type="submission" date="2019-08" db="EMBL/GenBank/DDBJ databases">
        <title>Deep-cultivation of Planctomycetes and their phenomic and genomic characterization uncovers novel biology.</title>
        <authorList>
            <person name="Wiegand S."/>
            <person name="Jogler M."/>
            <person name="Boedeker C."/>
            <person name="Pinto D."/>
            <person name="Vollmers J."/>
            <person name="Rivas-Marin E."/>
            <person name="Kohn T."/>
            <person name="Peeters S.H."/>
            <person name="Heuer A."/>
            <person name="Rast P."/>
            <person name="Oberbeckmann S."/>
            <person name="Bunk B."/>
            <person name="Jeske O."/>
            <person name="Meyerdierks A."/>
            <person name="Storesund J.E."/>
            <person name="Kallscheuer N."/>
            <person name="Luecker S."/>
            <person name="Lage O.M."/>
            <person name="Pohl T."/>
            <person name="Merkel B.J."/>
            <person name="Hornburger P."/>
            <person name="Mueller R.-W."/>
            <person name="Bruemmer F."/>
            <person name="Labrenz M."/>
            <person name="Spormann A.M."/>
            <person name="Op den Camp H."/>
            <person name="Overmann J."/>
            <person name="Amann R."/>
            <person name="Jetten M.S.M."/>
            <person name="Mascher T."/>
            <person name="Medema M.H."/>
            <person name="Devos D.P."/>
            <person name="Kaster A.-K."/>
            <person name="Ovreas L."/>
            <person name="Rohde M."/>
            <person name="Galperin M.Y."/>
            <person name="Jogler C."/>
        </authorList>
    </citation>
    <scope>NUCLEOTIDE SEQUENCE [LARGE SCALE GENOMIC DNA]</scope>
    <source>
        <strain evidence="5 6">Pr1d</strain>
    </source>
</reference>
<sequence>MATQTAEQLTKKKCLPCEGGVDPYSPDEAKAQLSNHEGWYLTHEGQRIRKDWKVKNFLAGMDFFQKCAEVAEADGHHPDLHIEGYRNVSVELWTHAIGGLSENDFILAAKIDQLPIELASK</sequence>
<evidence type="ECO:0000313" key="6">
    <source>
        <dbReference type="Proteomes" id="UP000323917"/>
    </source>
</evidence>
<proteinExistence type="inferred from homology"/>
<evidence type="ECO:0000313" key="5">
    <source>
        <dbReference type="EMBL" id="QEG33468.1"/>
    </source>
</evidence>
<keyword evidence="6" id="KW-1185">Reference proteome</keyword>
<evidence type="ECO:0000256" key="3">
    <source>
        <dbReference type="ARBA" id="ARBA00013252"/>
    </source>
</evidence>
<evidence type="ECO:0000256" key="4">
    <source>
        <dbReference type="ARBA" id="ARBA00023239"/>
    </source>
</evidence>